<dbReference type="SUPFAM" id="SSF46894">
    <property type="entry name" value="C-terminal effector domain of the bipartite response regulators"/>
    <property type="match status" value="1"/>
</dbReference>
<dbReference type="InterPro" id="IPR016032">
    <property type="entry name" value="Sig_transdc_resp-reg_C-effctor"/>
</dbReference>
<protein>
    <submittedName>
        <fullName evidence="3">Regulatory protein, luxR family</fullName>
    </submittedName>
</protein>
<sequence length="182" mass="19810">MITLAPRELEYVELTRDGLSTKEIAKVTHRSPGTVEGTARRVRFKLNAKNRLECVLNAVREGFISLGLLIAIGAQALGIGPALADNVAELLSSNTTDPINHPDRPAPRGGRSGRNTRSSRSNRSGRNSRNGQIAPQLFADFNTASPAERLAILDELTNGYAGGIYQTYDLNWQAEPQQETRA</sequence>
<dbReference type="EMBL" id="FNVQ01000001">
    <property type="protein sequence ID" value="SEG15669.1"/>
    <property type="molecule type" value="Genomic_DNA"/>
</dbReference>
<feature type="compositionally biased region" description="Low complexity" evidence="1">
    <location>
        <begin position="113"/>
        <end position="131"/>
    </location>
</feature>
<dbReference type="CDD" id="cd06170">
    <property type="entry name" value="LuxR_C_like"/>
    <property type="match status" value="1"/>
</dbReference>
<dbReference type="Gene3D" id="1.10.10.10">
    <property type="entry name" value="Winged helix-like DNA-binding domain superfamily/Winged helix DNA-binding domain"/>
    <property type="match status" value="1"/>
</dbReference>
<dbReference type="AlphaFoldDB" id="A0A1H5XV67"/>
<evidence type="ECO:0000256" key="1">
    <source>
        <dbReference type="SAM" id="MobiDB-lite"/>
    </source>
</evidence>
<dbReference type="Proteomes" id="UP000236745">
    <property type="component" value="Unassembled WGS sequence"/>
</dbReference>
<dbReference type="RefSeq" id="WP_160115469.1">
    <property type="nucleotide sequence ID" value="NZ_FNVQ01000001.1"/>
</dbReference>
<evidence type="ECO:0000313" key="3">
    <source>
        <dbReference type="EMBL" id="SEG15669.1"/>
    </source>
</evidence>
<dbReference type="GO" id="GO:0003677">
    <property type="term" value="F:DNA binding"/>
    <property type="evidence" value="ECO:0007669"/>
    <property type="project" value="InterPro"/>
</dbReference>
<organism evidence="3 4">
    <name type="scientific">Marinobacterium lutimaris</name>
    <dbReference type="NCBI Taxonomy" id="568106"/>
    <lineage>
        <taxon>Bacteria</taxon>
        <taxon>Pseudomonadati</taxon>
        <taxon>Pseudomonadota</taxon>
        <taxon>Gammaproteobacteria</taxon>
        <taxon>Oceanospirillales</taxon>
        <taxon>Oceanospirillaceae</taxon>
        <taxon>Marinobacterium</taxon>
    </lineage>
</organism>
<dbReference type="Pfam" id="PF00196">
    <property type="entry name" value="GerE"/>
    <property type="match status" value="1"/>
</dbReference>
<dbReference type="InterPro" id="IPR000792">
    <property type="entry name" value="Tscrpt_reg_LuxR_C"/>
</dbReference>
<dbReference type="PROSITE" id="PS50043">
    <property type="entry name" value="HTH_LUXR_2"/>
    <property type="match status" value="1"/>
</dbReference>
<gene>
    <name evidence="3" type="ORF">SAMN05444390_1011518</name>
</gene>
<dbReference type="SMART" id="SM00421">
    <property type="entry name" value="HTH_LUXR"/>
    <property type="match status" value="1"/>
</dbReference>
<accession>A0A1H5XV67</accession>
<feature type="domain" description="HTH luxR-type" evidence="2">
    <location>
        <begin position="1"/>
        <end position="62"/>
    </location>
</feature>
<dbReference type="OrthoDB" id="6896872at2"/>
<proteinExistence type="predicted"/>
<keyword evidence="4" id="KW-1185">Reference proteome</keyword>
<feature type="region of interest" description="Disordered" evidence="1">
    <location>
        <begin position="93"/>
        <end position="136"/>
    </location>
</feature>
<dbReference type="GO" id="GO:0006355">
    <property type="term" value="P:regulation of DNA-templated transcription"/>
    <property type="evidence" value="ECO:0007669"/>
    <property type="project" value="InterPro"/>
</dbReference>
<evidence type="ECO:0000259" key="2">
    <source>
        <dbReference type="PROSITE" id="PS50043"/>
    </source>
</evidence>
<reference evidence="3 4" key="1">
    <citation type="submission" date="2016-10" db="EMBL/GenBank/DDBJ databases">
        <authorList>
            <person name="de Groot N.N."/>
        </authorList>
    </citation>
    <scope>NUCLEOTIDE SEQUENCE [LARGE SCALE GENOMIC DNA]</scope>
    <source>
        <strain evidence="3 4">DSM 22012</strain>
    </source>
</reference>
<name>A0A1H5XV67_9GAMM</name>
<evidence type="ECO:0000313" key="4">
    <source>
        <dbReference type="Proteomes" id="UP000236745"/>
    </source>
</evidence>
<dbReference type="InterPro" id="IPR036388">
    <property type="entry name" value="WH-like_DNA-bd_sf"/>
</dbReference>